<dbReference type="GO" id="GO:0005737">
    <property type="term" value="C:cytoplasm"/>
    <property type="evidence" value="ECO:0007669"/>
    <property type="project" value="UniProtKB-SubCell"/>
</dbReference>
<evidence type="ECO:0000256" key="2">
    <source>
        <dbReference type="ARBA" id="ARBA00005464"/>
    </source>
</evidence>
<keyword evidence="7 12" id="KW-0143">Chaperone</keyword>
<dbReference type="AlphaFoldDB" id="B0TFI5"/>
<keyword evidence="8 12" id="KW-0413">Isomerase</keyword>
<keyword evidence="12" id="KW-0963">Cytoplasm</keyword>
<dbReference type="HOGENOM" id="CLU_033058_3_2_9"/>
<evidence type="ECO:0000256" key="12">
    <source>
        <dbReference type="HAMAP-Rule" id="MF_00303"/>
    </source>
</evidence>
<dbReference type="InterPro" id="IPR036611">
    <property type="entry name" value="Trigger_fac_ribosome-bd_sf"/>
</dbReference>
<dbReference type="STRING" id="498761.HM1_0470"/>
<dbReference type="InterPro" id="IPR046357">
    <property type="entry name" value="PPIase_dom_sf"/>
</dbReference>
<accession>B0TFI5</accession>
<dbReference type="PROSITE" id="PS50059">
    <property type="entry name" value="FKBP_PPIASE"/>
    <property type="match status" value="1"/>
</dbReference>
<evidence type="ECO:0000256" key="10">
    <source>
        <dbReference type="ARBA" id="ARBA00024849"/>
    </source>
</evidence>
<dbReference type="EC" id="5.2.1.8" evidence="3 12"/>
<organism evidence="16 17">
    <name type="scientific">Heliobacterium modesticaldum (strain ATCC 51547 / Ice1)</name>
    <dbReference type="NCBI Taxonomy" id="498761"/>
    <lineage>
        <taxon>Bacteria</taxon>
        <taxon>Bacillati</taxon>
        <taxon>Bacillota</taxon>
        <taxon>Clostridia</taxon>
        <taxon>Eubacteriales</taxon>
        <taxon>Heliobacteriaceae</taxon>
        <taxon>Heliomicrobium</taxon>
    </lineage>
</organism>
<comment type="similarity">
    <text evidence="2 12 14">Belongs to the FKBP-type PPIase family. Tig subfamily.</text>
</comment>
<comment type="domain">
    <text evidence="12">Consists of 3 domains; the N-terminus binds the ribosome, the middle domain has PPIase activity, while the C-terminus has intrinsic chaperone activity on its own.</text>
</comment>
<dbReference type="InterPro" id="IPR008881">
    <property type="entry name" value="Trigger_fac_ribosome-bd_bac"/>
</dbReference>
<evidence type="ECO:0000256" key="4">
    <source>
        <dbReference type="ARBA" id="ARBA00016902"/>
    </source>
</evidence>
<evidence type="ECO:0000256" key="1">
    <source>
        <dbReference type="ARBA" id="ARBA00000971"/>
    </source>
</evidence>
<dbReference type="Gene3D" id="1.10.3120.10">
    <property type="entry name" value="Trigger factor, C-terminal domain"/>
    <property type="match status" value="1"/>
</dbReference>
<dbReference type="Gene3D" id="3.10.50.40">
    <property type="match status" value="1"/>
</dbReference>
<dbReference type="NCBIfam" id="TIGR00115">
    <property type="entry name" value="tig"/>
    <property type="match status" value="1"/>
</dbReference>
<dbReference type="GO" id="GO:0003755">
    <property type="term" value="F:peptidyl-prolyl cis-trans isomerase activity"/>
    <property type="evidence" value="ECO:0007669"/>
    <property type="project" value="UniProtKB-UniRule"/>
</dbReference>
<dbReference type="GO" id="GO:0043335">
    <property type="term" value="P:protein unfolding"/>
    <property type="evidence" value="ECO:0007669"/>
    <property type="project" value="TreeGrafter"/>
</dbReference>
<dbReference type="eggNOG" id="COG0544">
    <property type="taxonomic scope" value="Bacteria"/>
</dbReference>
<dbReference type="Proteomes" id="UP000008550">
    <property type="component" value="Chromosome"/>
</dbReference>
<protein>
    <recommendedName>
        <fullName evidence="4 12">Trigger factor</fullName>
        <shortName evidence="12">TF</shortName>
        <ecNumber evidence="3 12">5.2.1.8</ecNumber>
    </recommendedName>
    <alternativeName>
        <fullName evidence="11 12">PPIase</fullName>
    </alternativeName>
</protein>
<dbReference type="Pfam" id="PF00254">
    <property type="entry name" value="FKBP_C"/>
    <property type="match status" value="1"/>
</dbReference>
<dbReference type="GO" id="GO:0051301">
    <property type="term" value="P:cell division"/>
    <property type="evidence" value="ECO:0007669"/>
    <property type="project" value="UniProtKB-KW"/>
</dbReference>
<dbReference type="GO" id="GO:0044183">
    <property type="term" value="F:protein folding chaperone"/>
    <property type="evidence" value="ECO:0007669"/>
    <property type="project" value="TreeGrafter"/>
</dbReference>
<dbReference type="Gene3D" id="3.30.70.1050">
    <property type="entry name" value="Trigger factor ribosome-binding domain"/>
    <property type="match status" value="1"/>
</dbReference>
<dbReference type="GO" id="GO:0051083">
    <property type="term" value="P:'de novo' cotranslational protein folding"/>
    <property type="evidence" value="ECO:0007669"/>
    <property type="project" value="TreeGrafter"/>
</dbReference>
<dbReference type="InterPro" id="IPR037041">
    <property type="entry name" value="Trigger_fac_C_sf"/>
</dbReference>
<dbReference type="Pfam" id="PF05697">
    <property type="entry name" value="Trigger_N"/>
    <property type="match status" value="1"/>
</dbReference>
<dbReference type="PANTHER" id="PTHR30560:SF3">
    <property type="entry name" value="TRIGGER FACTOR-LIKE PROTEIN TIG, CHLOROPLASTIC"/>
    <property type="match status" value="1"/>
</dbReference>
<dbReference type="SUPFAM" id="SSF102735">
    <property type="entry name" value="Trigger factor ribosome-binding domain"/>
    <property type="match status" value="1"/>
</dbReference>
<dbReference type="HAMAP" id="MF_00303">
    <property type="entry name" value="Trigger_factor_Tig"/>
    <property type="match status" value="1"/>
</dbReference>
<evidence type="ECO:0000256" key="8">
    <source>
        <dbReference type="ARBA" id="ARBA00023235"/>
    </source>
</evidence>
<dbReference type="SUPFAM" id="SSF109998">
    <property type="entry name" value="Triger factor/SurA peptide-binding domain-like"/>
    <property type="match status" value="1"/>
</dbReference>
<evidence type="ECO:0000313" key="16">
    <source>
        <dbReference type="EMBL" id="ABZ83084.1"/>
    </source>
</evidence>
<sequence length="461" mass="51901">MLFKFSDRLVEVDPADDSQIYDTIDERGTYVKASVERLENNQVSLQIEIDEATFEQGLEKAYKKVVRQVAVPGFRKGKTPRKILEARYGKEILFEDAVEFIVPDAYKQAIAEHNVEPVEQPKIDVIQIEAGKPLIFKALVTVKPEVVLGEYKGIEVEVQPVEVREEDVQRQLETMQKRHARLITLTEGEAQMGDTAVIDFEGFKDGLSFPGGKGTDHPLELGSNTFIPGFEEGLVGVSVGETVDLHLTFPEQYHVEELAGQPVLFKVTVKELKRKEYAPIDDEFAKDVSDFETLDELKEDIRKNLMSAAEKAREQAKRNAVVEKVVGASQVDIPMVMIDSRVDQMLEEYGHRLRYQGISMEQFLAMTKQTQKDLKAQFIPEAEKVVKEELVLEAVAKAEGMSVSDEELNKEIEEMAANYRKPADQIRKILESRGQIDALTEGILLKKAAKFLVDSAKEIAG</sequence>
<dbReference type="InterPro" id="IPR001179">
    <property type="entry name" value="PPIase_FKBP_dom"/>
</dbReference>
<dbReference type="GO" id="GO:0043022">
    <property type="term" value="F:ribosome binding"/>
    <property type="evidence" value="ECO:0007669"/>
    <property type="project" value="TreeGrafter"/>
</dbReference>
<dbReference type="InterPro" id="IPR008880">
    <property type="entry name" value="Trigger_fac_C"/>
</dbReference>
<comment type="catalytic activity">
    <reaction evidence="1 12 13">
        <text>[protein]-peptidylproline (omega=180) = [protein]-peptidylproline (omega=0)</text>
        <dbReference type="Rhea" id="RHEA:16237"/>
        <dbReference type="Rhea" id="RHEA-COMP:10747"/>
        <dbReference type="Rhea" id="RHEA-COMP:10748"/>
        <dbReference type="ChEBI" id="CHEBI:83833"/>
        <dbReference type="ChEBI" id="CHEBI:83834"/>
        <dbReference type="EC" id="5.2.1.8"/>
    </reaction>
</comment>
<dbReference type="PIRSF" id="PIRSF003095">
    <property type="entry name" value="Trigger_factor"/>
    <property type="match status" value="1"/>
</dbReference>
<reference evidence="16 17" key="1">
    <citation type="journal article" date="2008" name="J. Bacteriol.">
        <title>The genome of Heliobacterium modesticaldum, a phototrophic representative of the Firmicutes containing the simplest photosynthetic apparatus.</title>
        <authorList>
            <person name="Sattley W.M."/>
            <person name="Madigan M.T."/>
            <person name="Swingley W.D."/>
            <person name="Cheung P.C."/>
            <person name="Clocksin K.M."/>
            <person name="Conrad A.L."/>
            <person name="Dejesa L.C."/>
            <person name="Honchak B.M."/>
            <person name="Jung D.O."/>
            <person name="Karbach L.E."/>
            <person name="Kurdoglu A."/>
            <person name="Lahiri S."/>
            <person name="Mastrian S.D."/>
            <person name="Page L.E."/>
            <person name="Taylor H.L."/>
            <person name="Wang Z.T."/>
            <person name="Raymond J."/>
            <person name="Chen M."/>
            <person name="Blankenship R.E."/>
            <person name="Touchman J.W."/>
        </authorList>
    </citation>
    <scope>NUCLEOTIDE SEQUENCE [LARGE SCALE GENOMIC DNA]</scope>
    <source>
        <strain evidence="17">ATCC 51547 / Ice1</strain>
    </source>
</reference>
<evidence type="ECO:0000256" key="11">
    <source>
        <dbReference type="ARBA" id="ARBA00029986"/>
    </source>
</evidence>
<evidence type="ECO:0000256" key="3">
    <source>
        <dbReference type="ARBA" id="ARBA00013194"/>
    </source>
</evidence>
<keyword evidence="6 12" id="KW-0697">Rotamase</keyword>
<proteinExistence type="inferred from homology"/>
<evidence type="ECO:0000256" key="9">
    <source>
        <dbReference type="ARBA" id="ARBA00023306"/>
    </source>
</evidence>
<gene>
    <name evidence="12 16" type="primary">tig</name>
    <name evidence="16" type="ORF">HM1_0470</name>
</gene>
<comment type="function">
    <text evidence="10 12">Involved in protein export. Acts as a chaperone by maintaining the newly synthesized protein in an open conformation. Functions as a peptidyl-prolyl cis-trans isomerase.</text>
</comment>
<evidence type="ECO:0000259" key="15">
    <source>
        <dbReference type="PROSITE" id="PS50059"/>
    </source>
</evidence>
<evidence type="ECO:0000256" key="14">
    <source>
        <dbReference type="RuleBase" id="RU003914"/>
    </source>
</evidence>
<evidence type="ECO:0000256" key="7">
    <source>
        <dbReference type="ARBA" id="ARBA00023186"/>
    </source>
</evidence>
<keyword evidence="17" id="KW-1185">Reference proteome</keyword>
<evidence type="ECO:0000256" key="13">
    <source>
        <dbReference type="PROSITE-ProRule" id="PRU00277"/>
    </source>
</evidence>
<evidence type="ECO:0000256" key="5">
    <source>
        <dbReference type="ARBA" id="ARBA00022618"/>
    </source>
</evidence>
<dbReference type="EMBL" id="CP000930">
    <property type="protein sequence ID" value="ABZ83084.1"/>
    <property type="molecule type" value="Genomic_DNA"/>
</dbReference>
<dbReference type="GO" id="GO:0015031">
    <property type="term" value="P:protein transport"/>
    <property type="evidence" value="ECO:0007669"/>
    <property type="project" value="UniProtKB-UniRule"/>
</dbReference>
<dbReference type="PANTHER" id="PTHR30560">
    <property type="entry name" value="TRIGGER FACTOR CHAPERONE AND PEPTIDYL-PROLYL CIS/TRANS ISOMERASE"/>
    <property type="match status" value="1"/>
</dbReference>
<dbReference type="SUPFAM" id="SSF54534">
    <property type="entry name" value="FKBP-like"/>
    <property type="match status" value="1"/>
</dbReference>
<evidence type="ECO:0000313" key="17">
    <source>
        <dbReference type="Proteomes" id="UP000008550"/>
    </source>
</evidence>
<dbReference type="FunFam" id="3.10.50.40:FF:000001">
    <property type="entry name" value="Trigger factor"/>
    <property type="match status" value="1"/>
</dbReference>
<keyword evidence="9 12" id="KW-0131">Cell cycle</keyword>
<comment type="subcellular location">
    <subcellularLocation>
        <location evidence="12">Cytoplasm</location>
    </subcellularLocation>
    <text evidence="12">About half TF is bound to the ribosome near the polypeptide exit tunnel while the other half is free in the cytoplasm.</text>
</comment>
<feature type="domain" description="PPIase FKBP-type" evidence="15">
    <location>
        <begin position="193"/>
        <end position="253"/>
    </location>
</feature>
<dbReference type="KEGG" id="hmo:HM1_0470"/>
<keyword evidence="5 12" id="KW-0132">Cell division</keyword>
<dbReference type="Pfam" id="PF05698">
    <property type="entry name" value="Trigger_C"/>
    <property type="match status" value="1"/>
</dbReference>
<evidence type="ECO:0000256" key="6">
    <source>
        <dbReference type="ARBA" id="ARBA00023110"/>
    </source>
</evidence>
<dbReference type="InterPro" id="IPR027304">
    <property type="entry name" value="Trigger_fact/SurA_dom_sf"/>
</dbReference>
<name>B0TFI5_HELMI</name>
<dbReference type="InterPro" id="IPR005215">
    <property type="entry name" value="Trig_fac"/>
</dbReference>